<evidence type="ECO:0000313" key="2">
    <source>
        <dbReference type="Proteomes" id="UP000524404"/>
    </source>
</evidence>
<comment type="caution">
    <text evidence="1">The sequence shown here is derived from an EMBL/GenBank/DDBJ whole genome shotgun (WGS) entry which is preliminary data.</text>
</comment>
<sequence length="184" mass="21736">MIFSNLFLNYFKKMPQGQVRFAFRIVINQHSSTAWEKYIWESTYQEFLMQSQLFNDKTAPLLTFKEILSKNEKAEQLHFLVSMAAHPYILQWKGKIYHLGDNLGNNFMPFNQCKMDIIDSNIKDKNAHEIGITFYTPLMSLIDIWEGHYLISLDENLDKLSEGIQTLMFKCQPRLSVFSYKPIF</sequence>
<accession>A0A841EM88</accession>
<reference evidence="1 2" key="1">
    <citation type="submission" date="2020-08" db="EMBL/GenBank/DDBJ databases">
        <title>Functional genomics of gut bacteria from endangered species of beetles.</title>
        <authorList>
            <person name="Carlos-Shanley C."/>
        </authorList>
    </citation>
    <scope>NUCLEOTIDE SEQUENCE [LARGE SCALE GENOMIC DNA]</scope>
    <source>
        <strain evidence="1 2">S00070</strain>
    </source>
</reference>
<dbReference type="Proteomes" id="UP000524404">
    <property type="component" value="Unassembled WGS sequence"/>
</dbReference>
<dbReference type="EMBL" id="JACHKT010000011">
    <property type="protein sequence ID" value="MBB6003294.1"/>
    <property type="molecule type" value="Genomic_DNA"/>
</dbReference>
<gene>
    <name evidence="1" type="ORF">HNP25_001947</name>
</gene>
<keyword evidence="2" id="KW-1185">Reference proteome</keyword>
<dbReference type="RefSeq" id="WP_184133674.1">
    <property type="nucleotide sequence ID" value="NZ_JACHKT010000011.1"/>
</dbReference>
<dbReference type="AlphaFoldDB" id="A0A841EM88"/>
<protein>
    <submittedName>
        <fullName evidence="1">Uncharacterized protein</fullName>
    </submittedName>
</protein>
<name>A0A841EM88_9BACT</name>
<evidence type="ECO:0000313" key="1">
    <source>
        <dbReference type="EMBL" id="MBB6003294.1"/>
    </source>
</evidence>
<proteinExistence type="predicted"/>
<organism evidence="1 2">
    <name type="scientific">Arcicella rosea</name>
    <dbReference type="NCBI Taxonomy" id="502909"/>
    <lineage>
        <taxon>Bacteria</taxon>
        <taxon>Pseudomonadati</taxon>
        <taxon>Bacteroidota</taxon>
        <taxon>Cytophagia</taxon>
        <taxon>Cytophagales</taxon>
        <taxon>Flectobacillaceae</taxon>
        <taxon>Arcicella</taxon>
    </lineage>
</organism>